<evidence type="ECO:0000256" key="1">
    <source>
        <dbReference type="SAM" id="MobiDB-lite"/>
    </source>
</evidence>
<feature type="compositionally biased region" description="Polar residues" evidence="1">
    <location>
        <begin position="97"/>
        <end position="106"/>
    </location>
</feature>
<organism evidence="2 3">
    <name type="scientific">Terfezia boudieri ATCC MYA-4762</name>
    <dbReference type="NCBI Taxonomy" id="1051890"/>
    <lineage>
        <taxon>Eukaryota</taxon>
        <taxon>Fungi</taxon>
        <taxon>Dikarya</taxon>
        <taxon>Ascomycota</taxon>
        <taxon>Pezizomycotina</taxon>
        <taxon>Pezizomycetes</taxon>
        <taxon>Pezizales</taxon>
        <taxon>Pezizaceae</taxon>
        <taxon>Terfezia</taxon>
    </lineage>
</organism>
<evidence type="ECO:0000313" key="3">
    <source>
        <dbReference type="Proteomes" id="UP000267821"/>
    </source>
</evidence>
<accession>A0A3N4LJ59</accession>
<gene>
    <name evidence="2" type="ORF">L211DRAFT_869113</name>
</gene>
<proteinExistence type="predicted"/>
<dbReference type="AlphaFoldDB" id="A0A3N4LJ59"/>
<dbReference type="InParanoid" id="A0A3N4LJ59"/>
<name>A0A3N4LJ59_9PEZI</name>
<feature type="compositionally biased region" description="Basic and acidic residues" evidence="1">
    <location>
        <begin position="27"/>
        <end position="40"/>
    </location>
</feature>
<dbReference type="OrthoDB" id="10457406at2759"/>
<feature type="compositionally biased region" description="Basic and acidic residues" evidence="1">
    <location>
        <begin position="50"/>
        <end position="72"/>
    </location>
</feature>
<sequence>MPHPRKRLVIVLKVRRQLNDMQAQQTPERRRGCESNETEHPSPAVTPHAEPSDPRSRRSRRGEGKEIEDMRKARSASRITSPFGQTPPTKALKRRSSLSAEDSVTPSDKEHGEASASKFPMPRISKDSSQVQVEAAFTIPKGTHKPTRPRSDHSSIPPAIINLAEVTPVSEEERTYWADGTPRFVDGLWRRIPVIKNSQGRRGWKRPRFGVRPELEWRKRNG</sequence>
<feature type="region of interest" description="Disordered" evidence="1">
    <location>
        <begin position="17"/>
        <end position="159"/>
    </location>
</feature>
<evidence type="ECO:0000313" key="2">
    <source>
        <dbReference type="EMBL" id="RPB22934.1"/>
    </source>
</evidence>
<keyword evidence="3" id="KW-1185">Reference proteome</keyword>
<reference evidence="2 3" key="1">
    <citation type="journal article" date="2018" name="Nat. Ecol. Evol.">
        <title>Pezizomycetes genomes reveal the molecular basis of ectomycorrhizal truffle lifestyle.</title>
        <authorList>
            <person name="Murat C."/>
            <person name="Payen T."/>
            <person name="Noel B."/>
            <person name="Kuo A."/>
            <person name="Morin E."/>
            <person name="Chen J."/>
            <person name="Kohler A."/>
            <person name="Krizsan K."/>
            <person name="Balestrini R."/>
            <person name="Da Silva C."/>
            <person name="Montanini B."/>
            <person name="Hainaut M."/>
            <person name="Levati E."/>
            <person name="Barry K.W."/>
            <person name="Belfiori B."/>
            <person name="Cichocki N."/>
            <person name="Clum A."/>
            <person name="Dockter R.B."/>
            <person name="Fauchery L."/>
            <person name="Guy J."/>
            <person name="Iotti M."/>
            <person name="Le Tacon F."/>
            <person name="Lindquist E.A."/>
            <person name="Lipzen A."/>
            <person name="Malagnac F."/>
            <person name="Mello A."/>
            <person name="Molinier V."/>
            <person name="Miyauchi S."/>
            <person name="Poulain J."/>
            <person name="Riccioni C."/>
            <person name="Rubini A."/>
            <person name="Sitrit Y."/>
            <person name="Splivallo R."/>
            <person name="Traeger S."/>
            <person name="Wang M."/>
            <person name="Zifcakova L."/>
            <person name="Wipf D."/>
            <person name="Zambonelli A."/>
            <person name="Paolocci F."/>
            <person name="Nowrousian M."/>
            <person name="Ottonello S."/>
            <person name="Baldrian P."/>
            <person name="Spatafora J.W."/>
            <person name="Henrissat B."/>
            <person name="Nagy L.G."/>
            <person name="Aury J.M."/>
            <person name="Wincker P."/>
            <person name="Grigoriev I.V."/>
            <person name="Bonfante P."/>
            <person name="Martin F.M."/>
        </authorList>
    </citation>
    <scope>NUCLEOTIDE SEQUENCE [LARGE SCALE GENOMIC DNA]</scope>
    <source>
        <strain evidence="2 3">ATCC MYA-4762</strain>
    </source>
</reference>
<dbReference type="Proteomes" id="UP000267821">
    <property type="component" value="Unassembled WGS sequence"/>
</dbReference>
<protein>
    <submittedName>
        <fullName evidence="2">Uncharacterized protein</fullName>
    </submittedName>
</protein>
<dbReference type="EMBL" id="ML121549">
    <property type="protein sequence ID" value="RPB22934.1"/>
    <property type="molecule type" value="Genomic_DNA"/>
</dbReference>
<feature type="compositionally biased region" description="Polar residues" evidence="1">
    <location>
        <begin position="77"/>
        <end position="88"/>
    </location>
</feature>